<evidence type="ECO:0008006" key="3">
    <source>
        <dbReference type="Google" id="ProtNLM"/>
    </source>
</evidence>
<sequence>MVITSFRHIVTRVGEALEAQFPGVNYEEIEPDLRSLVAVVTGHPRHTADFEEEFISLLQSDNPGKTEILQYSMHLLRWPSVRAATENLLLVSDDPRAARTFERILEAFEPDWEDRDLFADFRS</sequence>
<name>A0A495JU55_9ACTN</name>
<dbReference type="AlphaFoldDB" id="A0A495JU55"/>
<evidence type="ECO:0000313" key="2">
    <source>
        <dbReference type="Proteomes" id="UP000277671"/>
    </source>
</evidence>
<protein>
    <recommendedName>
        <fullName evidence="3">Immunity protein 30 of polymorphic toxin system</fullName>
    </recommendedName>
</protein>
<dbReference type="EMBL" id="RBKT01000001">
    <property type="protein sequence ID" value="RKR91894.1"/>
    <property type="molecule type" value="Genomic_DNA"/>
</dbReference>
<reference evidence="1 2" key="1">
    <citation type="submission" date="2018-10" db="EMBL/GenBank/DDBJ databases">
        <title>Sequencing the genomes of 1000 actinobacteria strains.</title>
        <authorList>
            <person name="Klenk H.-P."/>
        </authorList>
    </citation>
    <scope>NUCLEOTIDE SEQUENCE [LARGE SCALE GENOMIC DNA]</scope>
    <source>
        <strain evidence="1 2">DSM 45175</strain>
    </source>
</reference>
<evidence type="ECO:0000313" key="1">
    <source>
        <dbReference type="EMBL" id="RKR91894.1"/>
    </source>
</evidence>
<accession>A0A495JU55</accession>
<organism evidence="1 2">
    <name type="scientific">Micromonospora pisi</name>
    <dbReference type="NCBI Taxonomy" id="589240"/>
    <lineage>
        <taxon>Bacteria</taxon>
        <taxon>Bacillati</taxon>
        <taxon>Actinomycetota</taxon>
        <taxon>Actinomycetes</taxon>
        <taxon>Micromonosporales</taxon>
        <taxon>Micromonosporaceae</taxon>
        <taxon>Micromonospora</taxon>
    </lineage>
</organism>
<dbReference type="OrthoDB" id="4223229at2"/>
<comment type="caution">
    <text evidence="1">The sequence shown here is derived from an EMBL/GenBank/DDBJ whole genome shotgun (WGS) entry which is preliminary data.</text>
</comment>
<dbReference type="Proteomes" id="UP000277671">
    <property type="component" value="Unassembled WGS sequence"/>
</dbReference>
<gene>
    <name evidence="1" type="ORF">BDK92_6322</name>
</gene>
<proteinExistence type="predicted"/>
<keyword evidence="2" id="KW-1185">Reference proteome</keyword>